<accession>A0ABU6P3Q6</accession>
<keyword evidence="1" id="KW-0812">Transmembrane</keyword>
<keyword evidence="1" id="KW-1133">Transmembrane helix</keyword>
<proteinExistence type="predicted"/>
<evidence type="ECO:0000313" key="2">
    <source>
        <dbReference type="EMBL" id="MED4403663.1"/>
    </source>
</evidence>
<keyword evidence="1" id="KW-0472">Membrane</keyword>
<sequence>MEKSKIALIIGVALLVAGMFLTQWASTSVGTYVTIFGFIVSVISVFFFIRENK</sequence>
<dbReference type="EMBL" id="JARTFS010000018">
    <property type="protein sequence ID" value="MED4403663.1"/>
    <property type="molecule type" value="Genomic_DNA"/>
</dbReference>
<protein>
    <submittedName>
        <fullName evidence="2">Uncharacterized protein</fullName>
    </submittedName>
</protein>
<gene>
    <name evidence="2" type="ORF">P9271_20345</name>
</gene>
<dbReference type="RefSeq" id="WP_156483518.1">
    <property type="nucleotide sequence ID" value="NZ_JARTFQ010000006.1"/>
</dbReference>
<keyword evidence="3" id="KW-1185">Reference proteome</keyword>
<feature type="transmembrane region" description="Helical" evidence="1">
    <location>
        <begin position="31"/>
        <end position="49"/>
    </location>
</feature>
<dbReference type="Proteomes" id="UP001342826">
    <property type="component" value="Unassembled WGS sequence"/>
</dbReference>
<evidence type="ECO:0000313" key="3">
    <source>
        <dbReference type="Proteomes" id="UP001342826"/>
    </source>
</evidence>
<reference evidence="2 3" key="1">
    <citation type="submission" date="2023-03" db="EMBL/GenBank/DDBJ databases">
        <title>Bacillus Genome Sequencing.</title>
        <authorList>
            <person name="Dunlap C."/>
        </authorList>
    </citation>
    <scope>NUCLEOTIDE SEQUENCE [LARGE SCALE GENOMIC DNA]</scope>
    <source>
        <strain evidence="2 3">NRS-1717</strain>
    </source>
</reference>
<evidence type="ECO:0000256" key="1">
    <source>
        <dbReference type="SAM" id="Phobius"/>
    </source>
</evidence>
<organism evidence="2 3">
    <name type="scientific">Metabacillus fastidiosus</name>
    <dbReference type="NCBI Taxonomy" id="1458"/>
    <lineage>
        <taxon>Bacteria</taxon>
        <taxon>Bacillati</taxon>
        <taxon>Bacillota</taxon>
        <taxon>Bacilli</taxon>
        <taxon>Bacillales</taxon>
        <taxon>Bacillaceae</taxon>
        <taxon>Metabacillus</taxon>
    </lineage>
</organism>
<dbReference type="GeneID" id="301143441"/>
<comment type="caution">
    <text evidence="2">The sequence shown here is derived from an EMBL/GenBank/DDBJ whole genome shotgun (WGS) entry which is preliminary data.</text>
</comment>
<feature type="transmembrane region" description="Helical" evidence="1">
    <location>
        <begin position="7"/>
        <end position="25"/>
    </location>
</feature>
<name>A0ABU6P3Q6_9BACI</name>